<dbReference type="AlphaFoldDB" id="G0MDG7"/>
<gene>
    <name evidence="1" type="ORF">CAEBREN_06052</name>
</gene>
<evidence type="ECO:0000313" key="1">
    <source>
        <dbReference type="EMBL" id="EGT49750.1"/>
    </source>
</evidence>
<dbReference type="InterPro" id="IPR021942">
    <property type="entry name" value="DUF3557"/>
</dbReference>
<protein>
    <submittedName>
        <fullName evidence="1">Uncharacterized protein</fullName>
    </submittedName>
</protein>
<dbReference type="PANTHER" id="PTHR31379:SF1">
    <property type="entry name" value="F-BOX C PROTEIN-RELATED"/>
    <property type="match status" value="1"/>
</dbReference>
<dbReference type="Proteomes" id="UP000008068">
    <property type="component" value="Unassembled WGS sequence"/>
</dbReference>
<accession>G0MDG7</accession>
<evidence type="ECO:0000313" key="2">
    <source>
        <dbReference type="Proteomes" id="UP000008068"/>
    </source>
</evidence>
<dbReference type="PANTHER" id="PTHR31379">
    <property type="entry name" value="F-BOX C PROTEIN-RELATED-RELATED"/>
    <property type="match status" value="1"/>
</dbReference>
<dbReference type="HOGENOM" id="CLU_759169_0_0_1"/>
<dbReference type="EMBL" id="GL379790">
    <property type="protein sequence ID" value="EGT49750.1"/>
    <property type="molecule type" value="Genomic_DNA"/>
</dbReference>
<dbReference type="eggNOG" id="ENOG502TK27">
    <property type="taxonomic scope" value="Eukaryota"/>
</dbReference>
<reference evidence="2" key="1">
    <citation type="submission" date="2011-07" db="EMBL/GenBank/DDBJ databases">
        <authorList>
            <consortium name="Caenorhabditis brenneri Sequencing and Analysis Consortium"/>
            <person name="Wilson R.K."/>
        </authorList>
    </citation>
    <scope>NUCLEOTIDE SEQUENCE [LARGE SCALE GENOMIC DNA]</scope>
    <source>
        <strain evidence="2">PB2801</strain>
    </source>
</reference>
<dbReference type="InParanoid" id="G0MDG7"/>
<keyword evidence="2" id="KW-1185">Reference proteome</keyword>
<sequence>MPLTYPRILSIMPHLHPNQRLGLLEKCPSFRTVNNLFPMRVNNVEIKKCQITIHDKEYKVGIIRHYPGDVPPPEWIRLANEAGGTPHDVGAFGDPYTNAIQAREGLDGMPTIPETIAKEEAEAELIVLLPKSQWRNQNSQHREYEQVQMSKRVSELQKIIRSYNEQMAISELHFIEYVQLTITDAATQTQKFERVNYETPIYVAMYNLARLLLDRKTIYTRELTFDSREGLTWPNTLSIKIERDFKMEIRDRQIVSIEFPLKRGEFSNFSSLRIKFRRDRYLIAFQISEENYQDTINNLLNMVMDDAAPEQMARLTERHFPAALPYSVPGIDIGGIRVERHAIGNNARYEITIFASTEIPMVFNAPVNVSHWLSNYFDEF</sequence>
<organism evidence="2">
    <name type="scientific">Caenorhabditis brenneri</name>
    <name type="common">Nematode worm</name>
    <dbReference type="NCBI Taxonomy" id="135651"/>
    <lineage>
        <taxon>Eukaryota</taxon>
        <taxon>Metazoa</taxon>
        <taxon>Ecdysozoa</taxon>
        <taxon>Nematoda</taxon>
        <taxon>Chromadorea</taxon>
        <taxon>Rhabditida</taxon>
        <taxon>Rhabditina</taxon>
        <taxon>Rhabditomorpha</taxon>
        <taxon>Rhabditoidea</taxon>
        <taxon>Rhabditidae</taxon>
        <taxon>Peloderinae</taxon>
        <taxon>Caenorhabditis</taxon>
    </lineage>
</organism>
<name>G0MDG7_CAEBE</name>
<proteinExistence type="predicted"/>